<accession>A0A3S3MRT5</accession>
<sequence>MGIYSHWVENDIAIDGLRGAYEIPEDVLIRRADPADYALRSYSGGWMPFPLIAIVEGGVRFPLDPLLRACLSTWALSPCQLSPNGYKVIMGTAVLNKSLGIDLGVHDIEDVYDICKSKEDGYYLRVRPRCTAFVTALEDSSKYAGDDLVCVSGNWEFGAEENRVHRVPRHPGVVPTARERRQRARQDGWRKNEEWYQAIRRCTDFSNRSAWALLGYEPRYRGYNKRSVLLPALLQGEVPGPSEPFASGRTEAVFEEGGPSRAATGVEASPELQISPEPQSSGTPLVRRARRPRTDSEMSRVPTFVDLEALALGSDDEPSPPEMRGSAGRSAPSPPEPTMVEQEVLTPDPRPGTRQSPEVMPDVGPSRKRPREDEGSSRQALQPRPVEPALWAPSFLLESGRPMTVEDCIHKRPDAHVLEALSHACALPRDMQRLEKMSDPKLMTSLLHSCFQTLQKSMAFIDRFNKQGPLVDNLAEEKQRLEDALGASTSRVDQLEALEGDLQARLGEATEQVESERKKNADLEALVESLRSDLQAESKRADEVVARVKSESDAAFQDAATQATIYYGAKVFRVRDKAWLKGWRAALREAGVSDDHPSFANPPSCPGPSAPDNTVIIERTVVAPSGSNPREDPADIPSNSSSQEF</sequence>
<dbReference type="OrthoDB" id="1750920at2759"/>
<name>A0A3S3MRT5_9MAGN</name>
<feature type="coiled-coil region" evidence="1">
    <location>
        <begin position="471"/>
        <end position="540"/>
    </location>
</feature>
<feature type="region of interest" description="Disordered" evidence="2">
    <location>
        <begin position="256"/>
        <end position="386"/>
    </location>
</feature>
<dbReference type="AlphaFoldDB" id="A0A3S3MRT5"/>
<protein>
    <submittedName>
        <fullName evidence="3">Uncharacterized protein</fullName>
    </submittedName>
</protein>
<evidence type="ECO:0000256" key="2">
    <source>
        <dbReference type="SAM" id="MobiDB-lite"/>
    </source>
</evidence>
<keyword evidence="4" id="KW-1185">Reference proteome</keyword>
<gene>
    <name evidence="3" type="ORF">CKAN_01379000</name>
</gene>
<organism evidence="3 4">
    <name type="scientific">Cinnamomum micranthum f. kanehirae</name>
    <dbReference type="NCBI Taxonomy" id="337451"/>
    <lineage>
        <taxon>Eukaryota</taxon>
        <taxon>Viridiplantae</taxon>
        <taxon>Streptophyta</taxon>
        <taxon>Embryophyta</taxon>
        <taxon>Tracheophyta</taxon>
        <taxon>Spermatophyta</taxon>
        <taxon>Magnoliopsida</taxon>
        <taxon>Magnoliidae</taxon>
        <taxon>Laurales</taxon>
        <taxon>Lauraceae</taxon>
        <taxon>Cinnamomum</taxon>
    </lineage>
</organism>
<reference evidence="3 4" key="1">
    <citation type="journal article" date="2019" name="Nat. Plants">
        <title>Stout camphor tree genome fills gaps in understanding of flowering plant genome evolution.</title>
        <authorList>
            <person name="Chaw S.M."/>
            <person name="Liu Y.C."/>
            <person name="Wu Y.W."/>
            <person name="Wang H.Y."/>
            <person name="Lin C.I."/>
            <person name="Wu C.S."/>
            <person name="Ke H.M."/>
            <person name="Chang L.Y."/>
            <person name="Hsu C.Y."/>
            <person name="Yang H.T."/>
            <person name="Sudianto E."/>
            <person name="Hsu M.H."/>
            <person name="Wu K.P."/>
            <person name="Wang L.N."/>
            <person name="Leebens-Mack J.H."/>
            <person name="Tsai I.J."/>
        </authorList>
    </citation>
    <scope>NUCLEOTIDE SEQUENCE [LARGE SCALE GENOMIC DNA]</scope>
    <source>
        <strain evidence="4">cv. Chaw 1501</strain>
        <tissue evidence="3">Young leaves</tissue>
    </source>
</reference>
<dbReference type="EMBL" id="QPKB01000005">
    <property type="protein sequence ID" value="RWR84954.1"/>
    <property type="molecule type" value="Genomic_DNA"/>
</dbReference>
<dbReference type="Proteomes" id="UP000283530">
    <property type="component" value="Unassembled WGS sequence"/>
</dbReference>
<dbReference type="SUPFAM" id="SSF90257">
    <property type="entry name" value="Myosin rod fragments"/>
    <property type="match status" value="1"/>
</dbReference>
<evidence type="ECO:0000313" key="4">
    <source>
        <dbReference type="Proteomes" id="UP000283530"/>
    </source>
</evidence>
<keyword evidence="1" id="KW-0175">Coiled coil</keyword>
<comment type="caution">
    <text evidence="3">The sequence shown here is derived from an EMBL/GenBank/DDBJ whole genome shotgun (WGS) entry which is preliminary data.</text>
</comment>
<feature type="region of interest" description="Disordered" evidence="2">
    <location>
        <begin position="593"/>
        <end position="645"/>
    </location>
</feature>
<evidence type="ECO:0000256" key="1">
    <source>
        <dbReference type="SAM" id="Coils"/>
    </source>
</evidence>
<proteinExistence type="predicted"/>
<evidence type="ECO:0000313" key="3">
    <source>
        <dbReference type="EMBL" id="RWR84954.1"/>
    </source>
</evidence>